<feature type="region of interest" description="Disordered" evidence="1">
    <location>
        <begin position="1"/>
        <end position="32"/>
    </location>
</feature>
<feature type="region of interest" description="Disordered" evidence="1">
    <location>
        <begin position="101"/>
        <end position="145"/>
    </location>
</feature>
<reference evidence="2 3" key="1">
    <citation type="journal article" date="2019" name="Plant Biotechnol. J.">
        <title>The red bayberry genome and genetic basis of sex determination.</title>
        <authorList>
            <person name="Jia H.M."/>
            <person name="Jia H.J."/>
            <person name="Cai Q.L."/>
            <person name="Wang Y."/>
            <person name="Zhao H.B."/>
            <person name="Yang W.F."/>
            <person name="Wang G.Y."/>
            <person name="Li Y.H."/>
            <person name="Zhan D.L."/>
            <person name="Shen Y.T."/>
            <person name="Niu Q.F."/>
            <person name="Chang L."/>
            <person name="Qiu J."/>
            <person name="Zhao L."/>
            <person name="Xie H.B."/>
            <person name="Fu W.Y."/>
            <person name="Jin J."/>
            <person name="Li X.W."/>
            <person name="Jiao Y."/>
            <person name="Zhou C.C."/>
            <person name="Tu T."/>
            <person name="Chai C.Y."/>
            <person name="Gao J.L."/>
            <person name="Fan L.J."/>
            <person name="van de Weg E."/>
            <person name="Wang J.Y."/>
            <person name="Gao Z.S."/>
        </authorList>
    </citation>
    <scope>NUCLEOTIDE SEQUENCE [LARGE SCALE GENOMIC DNA]</scope>
    <source>
        <tissue evidence="2">Leaves</tissue>
    </source>
</reference>
<comment type="caution">
    <text evidence="2">The sequence shown here is derived from an EMBL/GenBank/DDBJ whole genome shotgun (WGS) entry which is preliminary data.</text>
</comment>
<dbReference type="PANTHER" id="PTHR33130:SF40">
    <property type="entry name" value="CHROMOGRANIN (DUF1639)"/>
    <property type="match status" value="1"/>
</dbReference>
<feature type="compositionally biased region" description="Basic and acidic residues" evidence="1">
    <location>
        <begin position="190"/>
        <end position="203"/>
    </location>
</feature>
<feature type="compositionally biased region" description="Basic and acidic residues" evidence="1">
    <location>
        <begin position="278"/>
        <end position="295"/>
    </location>
</feature>
<name>A0A6A1WMX7_9ROSI</name>
<dbReference type="EMBL" id="RXIC02000019">
    <property type="protein sequence ID" value="KAB1225088.1"/>
    <property type="molecule type" value="Genomic_DNA"/>
</dbReference>
<evidence type="ECO:0000313" key="3">
    <source>
        <dbReference type="Proteomes" id="UP000516437"/>
    </source>
</evidence>
<proteinExistence type="predicted"/>
<dbReference type="InterPro" id="IPR012438">
    <property type="entry name" value="DUF1639"/>
</dbReference>
<dbReference type="OrthoDB" id="909814at2759"/>
<protein>
    <submittedName>
        <fullName evidence="2">Uncharacterized protein</fullName>
    </submittedName>
</protein>
<accession>A0A6A1WMX7</accession>
<feature type="compositionally biased region" description="Polar residues" evidence="1">
    <location>
        <begin position="174"/>
        <end position="186"/>
    </location>
</feature>
<sequence>MVFLSETETPAAPEPQRSPMASSVSSPKSQPFQSYDFSNLKWPLNHSASTAVNHNHRFQSRLGESPHGYWLDHREWVARPNSSYSVNEDYHRQLIRKLAETTHSAGPEPRVVSPPKNDNHRVNKLPGLSRKRSEPDSRDDPVFRGVKNGLLSSVGAPERFIEKAAKKPVLTKPLNENPQKKQTNSGPVIEKPEKKSTPSDPKSKFCFRIRNNKKSPAVDDGGAADAPDEDSSVAVEVEEPASKTWNLRPRKPAPRPNANGVGGLPAQETKSQPVRPADSSRTRNGTDTKIPEKRPKLSIALSRNEIEQDIIALTGSKPSRRPKKRVKNIQKQLDNVFPGLWLGSITPEAYRVSDAPGKV</sequence>
<evidence type="ECO:0000313" key="2">
    <source>
        <dbReference type="EMBL" id="KAB1225088.1"/>
    </source>
</evidence>
<keyword evidence="3" id="KW-1185">Reference proteome</keyword>
<organism evidence="2 3">
    <name type="scientific">Morella rubra</name>
    <name type="common">Chinese bayberry</name>
    <dbReference type="NCBI Taxonomy" id="262757"/>
    <lineage>
        <taxon>Eukaryota</taxon>
        <taxon>Viridiplantae</taxon>
        <taxon>Streptophyta</taxon>
        <taxon>Embryophyta</taxon>
        <taxon>Tracheophyta</taxon>
        <taxon>Spermatophyta</taxon>
        <taxon>Magnoliopsida</taxon>
        <taxon>eudicotyledons</taxon>
        <taxon>Gunneridae</taxon>
        <taxon>Pentapetalae</taxon>
        <taxon>rosids</taxon>
        <taxon>fabids</taxon>
        <taxon>Fagales</taxon>
        <taxon>Myricaceae</taxon>
        <taxon>Morella</taxon>
    </lineage>
</organism>
<dbReference type="Proteomes" id="UP000516437">
    <property type="component" value="Chromosome 1"/>
</dbReference>
<dbReference type="AlphaFoldDB" id="A0A6A1WMX7"/>
<feature type="region of interest" description="Disordered" evidence="1">
    <location>
        <begin position="165"/>
        <end position="296"/>
    </location>
</feature>
<dbReference type="Pfam" id="PF07797">
    <property type="entry name" value="DUF1639"/>
    <property type="match status" value="1"/>
</dbReference>
<feature type="compositionally biased region" description="Basic and acidic residues" evidence="1">
    <location>
        <begin position="131"/>
        <end position="142"/>
    </location>
</feature>
<dbReference type="PANTHER" id="PTHR33130">
    <property type="entry name" value="PUTATIVE (DUF1639)-RELATED"/>
    <property type="match status" value="1"/>
</dbReference>
<feature type="compositionally biased region" description="Acidic residues" evidence="1">
    <location>
        <begin position="226"/>
        <end position="239"/>
    </location>
</feature>
<evidence type="ECO:0000256" key="1">
    <source>
        <dbReference type="SAM" id="MobiDB-lite"/>
    </source>
</evidence>
<feature type="compositionally biased region" description="Low complexity" evidence="1">
    <location>
        <begin position="15"/>
        <end position="32"/>
    </location>
</feature>
<gene>
    <name evidence="2" type="ORF">CJ030_MR1G005383</name>
</gene>